<dbReference type="OrthoDB" id="1700726at2759"/>
<protein>
    <submittedName>
        <fullName evidence="2">Uncharacterized protein</fullName>
    </submittedName>
</protein>
<organism evidence="2 3">
    <name type="scientific">Paramuricea clavata</name>
    <name type="common">Red gorgonian</name>
    <name type="synonym">Violescent sea-whip</name>
    <dbReference type="NCBI Taxonomy" id="317549"/>
    <lineage>
        <taxon>Eukaryota</taxon>
        <taxon>Metazoa</taxon>
        <taxon>Cnidaria</taxon>
        <taxon>Anthozoa</taxon>
        <taxon>Octocorallia</taxon>
        <taxon>Malacalcyonacea</taxon>
        <taxon>Plexauridae</taxon>
        <taxon>Paramuricea</taxon>
    </lineage>
</organism>
<evidence type="ECO:0000313" key="3">
    <source>
        <dbReference type="Proteomes" id="UP001152795"/>
    </source>
</evidence>
<reference evidence="2" key="1">
    <citation type="submission" date="2020-04" db="EMBL/GenBank/DDBJ databases">
        <authorList>
            <person name="Alioto T."/>
            <person name="Alioto T."/>
            <person name="Gomez Garrido J."/>
        </authorList>
    </citation>
    <scope>NUCLEOTIDE SEQUENCE</scope>
    <source>
        <strain evidence="2">A484AB</strain>
    </source>
</reference>
<dbReference type="Proteomes" id="UP001152795">
    <property type="component" value="Unassembled WGS sequence"/>
</dbReference>
<dbReference type="GO" id="GO:0004467">
    <property type="term" value="F:long-chain fatty acid-CoA ligase activity"/>
    <property type="evidence" value="ECO:0007669"/>
    <property type="project" value="TreeGrafter"/>
</dbReference>
<sequence>MITNRNIAANIAAFRRHFEQNGRPFSSSDVHISYLPLPHIPTFFPSVPRLLNRIYDKVDLSNFIIGQVGYRRCGVKWGLKKWLFNKAFASKMADLEKGQIYNNGFWDKLVFRKVQAILGGNVSVIGTGAAPIEAKVLTFLKVVFGCWVCIYGPNVFKGYLKAAEKTAENGTLKIIGRKKCIFKLSQGEYVAPDKIENIYIKSPYVAQAFVHGHSLK</sequence>
<dbReference type="GO" id="GO:0005783">
    <property type="term" value="C:endoplasmic reticulum"/>
    <property type="evidence" value="ECO:0007669"/>
    <property type="project" value="TreeGrafter"/>
</dbReference>
<name>A0A6S7IXB8_PARCT</name>
<evidence type="ECO:0000313" key="2">
    <source>
        <dbReference type="EMBL" id="CAB4022456.1"/>
    </source>
</evidence>
<keyword evidence="1" id="KW-0436">Ligase</keyword>
<proteinExistence type="predicted"/>
<accession>A0A6S7IXB8</accession>
<dbReference type="SUPFAM" id="SSF56801">
    <property type="entry name" value="Acetyl-CoA synthetase-like"/>
    <property type="match status" value="1"/>
</dbReference>
<dbReference type="EMBL" id="CACRXK020011986">
    <property type="protein sequence ID" value="CAB4022456.1"/>
    <property type="molecule type" value="Genomic_DNA"/>
</dbReference>
<evidence type="ECO:0000256" key="1">
    <source>
        <dbReference type="ARBA" id="ARBA00022598"/>
    </source>
</evidence>
<feature type="non-terminal residue" evidence="2">
    <location>
        <position position="216"/>
    </location>
</feature>
<dbReference type="PANTHER" id="PTHR43272">
    <property type="entry name" value="LONG-CHAIN-FATTY-ACID--COA LIGASE"/>
    <property type="match status" value="1"/>
</dbReference>
<keyword evidence="3" id="KW-1185">Reference proteome</keyword>
<dbReference type="AlphaFoldDB" id="A0A6S7IXB8"/>
<dbReference type="GO" id="GO:0016020">
    <property type="term" value="C:membrane"/>
    <property type="evidence" value="ECO:0007669"/>
    <property type="project" value="TreeGrafter"/>
</dbReference>
<dbReference type="PANTHER" id="PTHR43272:SF107">
    <property type="entry name" value="LONG-CHAIN-FATTY-ACID--COA LIGASE 5"/>
    <property type="match status" value="1"/>
</dbReference>
<gene>
    <name evidence="2" type="ORF">PACLA_8A075526</name>
</gene>
<comment type="caution">
    <text evidence="2">The sequence shown here is derived from an EMBL/GenBank/DDBJ whole genome shotgun (WGS) entry which is preliminary data.</text>
</comment>